<dbReference type="CDD" id="cd06450">
    <property type="entry name" value="DOPA_deC_like"/>
    <property type="match status" value="1"/>
</dbReference>
<feature type="modified residue" description="N6-(pyridoxal phosphate)lysine" evidence="6">
    <location>
        <position position="315"/>
    </location>
</feature>
<dbReference type="InterPro" id="IPR015424">
    <property type="entry name" value="PyrdxlP-dep_Trfase"/>
</dbReference>
<dbReference type="InterPro" id="IPR015422">
    <property type="entry name" value="PyrdxlP-dep_Trfase_small"/>
</dbReference>
<sequence length="498" mass="55123">MMNHSETSSDKFQPMDPEDFRKQVHRTVDFIADYYKNIESYPVLSPVEPGFLLSQLPNIAPINAEPLEAVLRDVEKYIIPGLLHWVSPNFFAYFPLTTSTAGFIGEMLCSAFNALGFNWIASPAGTELEMVVMDWMANIFGLPPSFSFSGTGGGVIHSSTSEAILCTVVAARDRVLARLEPGSLSKLVAYGSDQTHSVFGKACRIAGIAPCNIRLLETSPNVKSAECSLSPVLLRRTMEDDVAAGLIPFYVCATVGTTSTTAVDPVREVAEVASNYTAWVHIDAAYAGSACICPEFRHHLDGVELVDSISISPYKWLLSHLDCCCVWVRHPDFLMKSLSLDGEYIQNSFSDSKNVVDYKDWQIGLTRRFRALRLWVILRCYGVANLQAHIRSDVELAKMFEQLVVQDPRFEVVVPRKFGLVCFRLGTRGCNSDRVDELNESLLKAVNSTGRVYMTHTKVGGAYILRFVVGVVSTEERHVAAAWDLIKEKADDLVGKLG</sequence>
<dbReference type="PANTHER" id="PTHR11999:SF157">
    <property type="entry name" value="TRYPTOPHAN DECARBOXYLASE 1"/>
    <property type="match status" value="1"/>
</dbReference>
<dbReference type="GO" id="GO:0030170">
    <property type="term" value="F:pyridoxal phosphate binding"/>
    <property type="evidence" value="ECO:0007669"/>
    <property type="project" value="InterPro"/>
</dbReference>
<dbReference type="SUPFAM" id="SSF53383">
    <property type="entry name" value="PLP-dependent transferases"/>
    <property type="match status" value="1"/>
</dbReference>
<evidence type="ECO:0000313" key="8">
    <source>
        <dbReference type="EMBL" id="AZM69445.1"/>
    </source>
</evidence>
<name>A0A3Q8VR57_9MAGN</name>
<dbReference type="GO" id="GO:0005737">
    <property type="term" value="C:cytoplasm"/>
    <property type="evidence" value="ECO:0007669"/>
    <property type="project" value="TreeGrafter"/>
</dbReference>
<keyword evidence="5 7" id="KW-0456">Lyase</keyword>
<evidence type="ECO:0000256" key="7">
    <source>
        <dbReference type="RuleBase" id="RU000382"/>
    </source>
</evidence>
<comment type="cofactor">
    <cofactor evidence="1 6 7">
        <name>pyridoxal 5'-phosphate</name>
        <dbReference type="ChEBI" id="CHEBI:597326"/>
    </cofactor>
</comment>
<evidence type="ECO:0000256" key="4">
    <source>
        <dbReference type="ARBA" id="ARBA00022898"/>
    </source>
</evidence>
<keyword evidence="4 6" id="KW-0663">Pyridoxal phosphate</keyword>
<dbReference type="Gene3D" id="3.90.1150.10">
    <property type="entry name" value="Aspartate Aminotransferase, domain 1"/>
    <property type="match status" value="1"/>
</dbReference>
<dbReference type="EMBL" id="MH119139">
    <property type="protein sequence ID" value="AZM69445.1"/>
    <property type="molecule type" value="mRNA"/>
</dbReference>
<evidence type="ECO:0000256" key="6">
    <source>
        <dbReference type="PIRSR" id="PIRSR602129-50"/>
    </source>
</evidence>
<dbReference type="InterPro" id="IPR021115">
    <property type="entry name" value="Pyridoxal-P_BS"/>
</dbReference>
<dbReference type="PANTHER" id="PTHR11999">
    <property type="entry name" value="GROUP II PYRIDOXAL-5-PHOSPHATE DECARBOXYLASE"/>
    <property type="match status" value="1"/>
</dbReference>
<protein>
    <submittedName>
        <fullName evidence="8">Tyrosine decarboxylase</fullName>
    </submittedName>
</protein>
<dbReference type="GO" id="GO:0016831">
    <property type="term" value="F:carboxy-lyase activity"/>
    <property type="evidence" value="ECO:0007669"/>
    <property type="project" value="UniProtKB-KW"/>
</dbReference>
<evidence type="ECO:0000256" key="3">
    <source>
        <dbReference type="ARBA" id="ARBA00022793"/>
    </source>
</evidence>
<gene>
    <name evidence="8" type="primary">TyrDC2</name>
</gene>
<dbReference type="GO" id="GO:0006520">
    <property type="term" value="P:amino acid metabolic process"/>
    <property type="evidence" value="ECO:0007669"/>
    <property type="project" value="InterPro"/>
</dbReference>
<evidence type="ECO:0000256" key="1">
    <source>
        <dbReference type="ARBA" id="ARBA00001933"/>
    </source>
</evidence>
<evidence type="ECO:0000256" key="5">
    <source>
        <dbReference type="ARBA" id="ARBA00023239"/>
    </source>
</evidence>
<dbReference type="GO" id="GO:0019752">
    <property type="term" value="P:carboxylic acid metabolic process"/>
    <property type="evidence" value="ECO:0007669"/>
    <property type="project" value="InterPro"/>
</dbReference>
<dbReference type="Pfam" id="PF00282">
    <property type="entry name" value="Pyridoxal_deC"/>
    <property type="match status" value="1"/>
</dbReference>
<dbReference type="Gene3D" id="3.40.640.10">
    <property type="entry name" value="Type I PLP-dependent aspartate aminotransferase-like (Major domain)"/>
    <property type="match status" value="1"/>
</dbReference>
<dbReference type="PRINTS" id="PR00800">
    <property type="entry name" value="YHDCRBOXLASE"/>
</dbReference>
<comment type="similarity">
    <text evidence="2 7">Belongs to the group II decarboxylase family.</text>
</comment>
<accession>A0A3Q8VR57</accession>
<dbReference type="InterPro" id="IPR015421">
    <property type="entry name" value="PyrdxlP-dep_Trfase_major"/>
</dbReference>
<keyword evidence="3" id="KW-0210">Decarboxylase</keyword>
<dbReference type="InterPro" id="IPR002129">
    <property type="entry name" value="PyrdxlP-dep_de-COase"/>
</dbReference>
<reference evidence="8" key="1">
    <citation type="submission" date="2018-03" db="EMBL/GenBank/DDBJ databases">
        <title>Exploration and functional identification of key enzyme genes of Aristolochic acid synthetic pathway in Asarum.</title>
        <authorList>
            <person name="Wang X."/>
            <person name="Hui F."/>
            <person name="Yang Y."/>
        </authorList>
    </citation>
    <scope>NUCLEOTIDE SEQUENCE</scope>
</reference>
<dbReference type="FunFam" id="3.40.640.10:FF:000025">
    <property type="entry name" value="Histidine decarboxylase"/>
    <property type="match status" value="1"/>
</dbReference>
<dbReference type="InterPro" id="IPR010977">
    <property type="entry name" value="Aromatic_deC"/>
</dbReference>
<dbReference type="PROSITE" id="PS00392">
    <property type="entry name" value="DDC_GAD_HDC_YDC"/>
    <property type="match status" value="1"/>
</dbReference>
<organism evidence="8">
    <name type="scientific">Asarum sp. XW-2018</name>
    <dbReference type="NCBI Taxonomy" id="2497021"/>
    <lineage>
        <taxon>Eukaryota</taxon>
        <taxon>Viridiplantae</taxon>
        <taxon>Streptophyta</taxon>
        <taxon>Embryophyta</taxon>
        <taxon>Tracheophyta</taxon>
        <taxon>Spermatophyta</taxon>
        <taxon>Magnoliopsida</taxon>
        <taxon>Magnoliidae</taxon>
        <taxon>Piperales</taxon>
        <taxon>Asaraceae</taxon>
        <taxon>Asarum</taxon>
    </lineage>
</organism>
<dbReference type="AlphaFoldDB" id="A0A3Q8VR57"/>
<evidence type="ECO:0000256" key="2">
    <source>
        <dbReference type="ARBA" id="ARBA00009533"/>
    </source>
</evidence>
<proteinExistence type="evidence at transcript level"/>
<dbReference type="Gene3D" id="1.20.1340.10">
    <property type="entry name" value="dopa decarboxylase, N-terminal domain"/>
    <property type="match status" value="1"/>
</dbReference>